<evidence type="ECO:0000256" key="7">
    <source>
        <dbReference type="SAM" id="Phobius"/>
    </source>
</evidence>
<name>A0ABY4RLF4_9BACL</name>
<evidence type="ECO:0000313" key="11">
    <source>
        <dbReference type="Proteomes" id="UP001057134"/>
    </source>
</evidence>
<dbReference type="CDD" id="cd11386">
    <property type="entry name" value="MCP_signal"/>
    <property type="match status" value="1"/>
</dbReference>
<dbReference type="SUPFAM" id="SSF58104">
    <property type="entry name" value="Methyl-accepting chemotaxis protein (MCP) signaling domain"/>
    <property type="match status" value="1"/>
</dbReference>
<dbReference type="CDD" id="cd06225">
    <property type="entry name" value="HAMP"/>
    <property type="match status" value="1"/>
</dbReference>
<dbReference type="InterPro" id="IPR003660">
    <property type="entry name" value="HAMP_dom"/>
</dbReference>
<feature type="transmembrane region" description="Helical" evidence="7">
    <location>
        <begin position="12"/>
        <end position="33"/>
    </location>
</feature>
<evidence type="ECO:0000256" key="4">
    <source>
        <dbReference type="ARBA" id="ARBA00023224"/>
    </source>
</evidence>
<protein>
    <submittedName>
        <fullName evidence="10">Methyl-accepting chemotaxis protein McpA</fullName>
    </submittedName>
</protein>
<dbReference type="SMART" id="SM00283">
    <property type="entry name" value="MA"/>
    <property type="match status" value="1"/>
</dbReference>
<dbReference type="SMART" id="SM00304">
    <property type="entry name" value="HAMP"/>
    <property type="match status" value="1"/>
</dbReference>
<evidence type="ECO:0000259" key="9">
    <source>
        <dbReference type="PROSITE" id="PS50885"/>
    </source>
</evidence>
<proteinExistence type="inferred from homology"/>
<gene>
    <name evidence="10" type="primary">mcpA_2</name>
    <name evidence="10" type="ORF">SK3146_01646</name>
</gene>
<feature type="domain" description="HAMP" evidence="9">
    <location>
        <begin position="210"/>
        <end position="262"/>
    </location>
</feature>
<evidence type="ECO:0000256" key="2">
    <source>
        <dbReference type="ARBA" id="ARBA00022475"/>
    </source>
</evidence>
<dbReference type="EMBL" id="CP027059">
    <property type="protein sequence ID" value="UQZ82489.1"/>
    <property type="molecule type" value="Genomic_DNA"/>
</dbReference>
<dbReference type="Proteomes" id="UP001057134">
    <property type="component" value="Chromosome"/>
</dbReference>
<dbReference type="Pfam" id="PF00015">
    <property type="entry name" value="MCPsignal"/>
    <property type="match status" value="1"/>
</dbReference>
<feature type="transmembrane region" description="Helical" evidence="7">
    <location>
        <begin position="186"/>
        <end position="213"/>
    </location>
</feature>
<evidence type="ECO:0000256" key="3">
    <source>
        <dbReference type="ARBA" id="ARBA00023136"/>
    </source>
</evidence>
<dbReference type="Gene3D" id="6.10.340.10">
    <property type="match status" value="1"/>
</dbReference>
<keyword evidence="7" id="KW-1133">Transmembrane helix</keyword>
<keyword evidence="11" id="KW-1185">Reference proteome</keyword>
<dbReference type="InterPro" id="IPR047347">
    <property type="entry name" value="YvaQ-like_sensor"/>
</dbReference>
<dbReference type="CDD" id="cd19411">
    <property type="entry name" value="MCP2201-like_sensor"/>
    <property type="match status" value="1"/>
</dbReference>
<feature type="domain" description="Methyl-accepting transducer" evidence="8">
    <location>
        <begin position="281"/>
        <end position="517"/>
    </location>
</feature>
<evidence type="ECO:0000256" key="5">
    <source>
        <dbReference type="ARBA" id="ARBA00029447"/>
    </source>
</evidence>
<reference evidence="10" key="2">
    <citation type="journal article" date="2021" name="J Anim Sci Technol">
        <title>Complete genome sequence of Paenibacillus konkukensis sp. nov. SK3146 as a potential probiotic strain.</title>
        <authorList>
            <person name="Jung H.I."/>
            <person name="Park S."/>
            <person name="Niu K.M."/>
            <person name="Lee S.W."/>
            <person name="Kothari D."/>
            <person name="Yi K.J."/>
            <person name="Kim S.K."/>
        </authorList>
    </citation>
    <scope>NUCLEOTIDE SEQUENCE</scope>
    <source>
        <strain evidence="10">SK3146</strain>
    </source>
</reference>
<dbReference type="RefSeq" id="WP_249864624.1">
    <property type="nucleotide sequence ID" value="NZ_CP027059.1"/>
</dbReference>
<evidence type="ECO:0000259" key="8">
    <source>
        <dbReference type="PROSITE" id="PS50111"/>
    </source>
</evidence>
<accession>A0ABY4RLF4</accession>
<comment type="subcellular location">
    <subcellularLocation>
        <location evidence="1">Cell membrane</location>
    </subcellularLocation>
</comment>
<keyword evidence="2" id="KW-1003">Cell membrane</keyword>
<keyword evidence="4 6" id="KW-0807">Transducer</keyword>
<keyword evidence="7" id="KW-0812">Transmembrane</keyword>
<dbReference type="Gene3D" id="1.10.287.950">
    <property type="entry name" value="Methyl-accepting chemotaxis protein"/>
    <property type="match status" value="1"/>
</dbReference>
<dbReference type="PROSITE" id="PS50885">
    <property type="entry name" value="HAMP"/>
    <property type="match status" value="1"/>
</dbReference>
<dbReference type="Pfam" id="PF12729">
    <property type="entry name" value="4HB_MCP_1"/>
    <property type="match status" value="1"/>
</dbReference>
<evidence type="ECO:0000256" key="6">
    <source>
        <dbReference type="PROSITE-ProRule" id="PRU00284"/>
    </source>
</evidence>
<dbReference type="Pfam" id="PF00672">
    <property type="entry name" value="HAMP"/>
    <property type="match status" value="1"/>
</dbReference>
<dbReference type="PROSITE" id="PS50111">
    <property type="entry name" value="CHEMOTAXIS_TRANSDUC_2"/>
    <property type="match status" value="1"/>
</dbReference>
<sequence>MLKNITIGNKLRFLNVVAVLFIIIVGATGYLYIKDMAENTDMMYNDRLIPIKQIQTIQINNRKNDTSIMEMLVTEDPLRTQKLVENIQTNQSSNEAIISDYEERGSDYVKDLLKKYRELNAKYTAELQKTVDLALANKNDQAYEQFTNTVKPIRTDLSAIVDQLTAYNDQQAGDLNHANANSLRSAVMIISGAIALCVVICAGIGFFIYRLIVSPVKELQRLMREAENGNLSVSSRYTSKDEMGQLSHSFNSMMHGLRDVVSRIRENSELLAAASEEMSASADHTTKATEHIVQNIEALATDADKQMESAEEVYATISDMSSGIRQIALSVQAASQTSIATSHMANEGNEAIQGALQQMNSIDRIVGKLSDTVQVLSSRSDQIGHIVNVMTAIATQTNLLSLNAGIEAARAGEHGRGFAVVAGEIRKLAEQSALSAQQIEELISKIQEETLSIAGSMQTAKTEVSAGLKVVTAAGSSFETITRSTDDVVGQIQEVSAAAQQMSAGTEQIIRVVQTIKETTHTAAATAQNVSSATEEQLATMEEVSATTTSLATMAEELQQLIKKFKV</sequence>
<dbReference type="InterPro" id="IPR004089">
    <property type="entry name" value="MCPsignal_dom"/>
</dbReference>
<dbReference type="InterPro" id="IPR024478">
    <property type="entry name" value="HlyB_4HB_MCP"/>
</dbReference>
<keyword evidence="3 7" id="KW-0472">Membrane</keyword>
<reference evidence="10" key="1">
    <citation type="submission" date="2018-02" db="EMBL/GenBank/DDBJ databases">
        <authorList>
            <person name="Kim S.-K."/>
            <person name="Jung H.-I."/>
            <person name="Lee S.-W."/>
        </authorList>
    </citation>
    <scope>NUCLEOTIDE SEQUENCE</scope>
    <source>
        <strain evidence="10">SK3146</strain>
    </source>
</reference>
<dbReference type="PANTHER" id="PTHR32089:SF112">
    <property type="entry name" value="LYSOZYME-LIKE PROTEIN-RELATED"/>
    <property type="match status" value="1"/>
</dbReference>
<evidence type="ECO:0000256" key="1">
    <source>
        <dbReference type="ARBA" id="ARBA00004236"/>
    </source>
</evidence>
<organism evidence="10 11">
    <name type="scientific">Paenibacillus konkukensis</name>
    <dbReference type="NCBI Taxonomy" id="2020716"/>
    <lineage>
        <taxon>Bacteria</taxon>
        <taxon>Bacillati</taxon>
        <taxon>Bacillota</taxon>
        <taxon>Bacilli</taxon>
        <taxon>Bacillales</taxon>
        <taxon>Paenibacillaceae</taxon>
        <taxon>Paenibacillus</taxon>
    </lineage>
</organism>
<comment type="similarity">
    <text evidence="5">Belongs to the methyl-accepting chemotaxis (MCP) protein family.</text>
</comment>
<dbReference type="PANTHER" id="PTHR32089">
    <property type="entry name" value="METHYL-ACCEPTING CHEMOTAXIS PROTEIN MCPB"/>
    <property type="match status" value="1"/>
</dbReference>
<evidence type="ECO:0000313" key="10">
    <source>
        <dbReference type="EMBL" id="UQZ82489.1"/>
    </source>
</evidence>